<proteinExistence type="predicted"/>
<protein>
    <submittedName>
        <fullName evidence="2">Uncharacterized protein</fullName>
    </submittedName>
</protein>
<feature type="compositionally biased region" description="Pro residues" evidence="1">
    <location>
        <begin position="66"/>
        <end position="75"/>
    </location>
</feature>
<evidence type="ECO:0000313" key="3">
    <source>
        <dbReference type="Proteomes" id="UP000214646"/>
    </source>
</evidence>
<name>A0A225D2E5_9BACT</name>
<evidence type="ECO:0000256" key="1">
    <source>
        <dbReference type="SAM" id="MobiDB-lite"/>
    </source>
</evidence>
<dbReference type="Proteomes" id="UP000214646">
    <property type="component" value="Unassembled WGS sequence"/>
</dbReference>
<dbReference type="AlphaFoldDB" id="A0A225D2E5"/>
<keyword evidence="3" id="KW-1185">Reference proteome</keyword>
<organism evidence="2 3">
    <name type="scientific">Fimbriiglobus ruber</name>
    <dbReference type="NCBI Taxonomy" id="1908690"/>
    <lineage>
        <taxon>Bacteria</taxon>
        <taxon>Pseudomonadati</taxon>
        <taxon>Planctomycetota</taxon>
        <taxon>Planctomycetia</taxon>
        <taxon>Gemmatales</taxon>
        <taxon>Gemmataceae</taxon>
        <taxon>Fimbriiglobus</taxon>
    </lineage>
</organism>
<dbReference type="EMBL" id="NIDE01000017">
    <property type="protein sequence ID" value="OWK35692.1"/>
    <property type="molecule type" value="Genomic_DNA"/>
</dbReference>
<feature type="region of interest" description="Disordered" evidence="1">
    <location>
        <begin position="52"/>
        <end position="75"/>
    </location>
</feature>
<evidence type="ECO:0000313" key="2">
    <source>
        <dbReference type="EMBL" id="OWK35692.1"/>
    </source>
</evidence>
<sequence length="75" mass="8049">MPAVDEVRDLPADPRQCGCCGRPFVAFPGTEDSTILEVEVKAHRRVIRRRRSRSGCSCPGNAPLVTAPPAPPGHS</sequence>
<gene>
    <name evidence="2" type="ORF">FRUB_08255</name>
</gene>
<comment type="caution">
    <text evidence="2">The sequence shown here is derived from an EMBL/GenBank/DDBJ whole genome shotgun (WGS) entry which is preliminary data.</text>
</comment>
<accession>A0A225D2E5</accession>
<reference evidence="3" key="1">
    <citation type="submission" date="2017-06" db="EMBL/GenBank/DDBJ databases">
        <title>Genome analysis of Fimbriiglobus ruber SP5, the first member of the order Planctomycetales with confirmed chitinolytic capability.</title>
        <authorList>
            <person name="Ravin N.V."/>
            <person name="Rakitin A.L."/>
            <person name="Ivanova A.A."/>
            <person name="Beletsky A.V."/>
            <person name="Kulichevskaya I.S."/>
            <person name="Mardanov A.V."/>
            <person name="Dedysh S.N."/>
        </authorList>
    </citation>
    <scope>NUCLEOTIDE SEQUENCE [LARGE SCALE GENOMIC DNA]</scope>
    <source>
        <strain evidence="3">SP5</strain>
    </source>
</reference>